<accession>A0A7C8LGA6</accession>
<dbReference type="EMBL" id="WSLF01000002">
    <property type="protein sequence ID" value="KAE9636352.1"/>
    <property type="molecule type" value="Genomic_DNA"/>
</dbReference>
<dbReference type="GO" id="GO:0071555">
    <property type="term" value="P:cell wall organization"/>
    <property type="evidence" value="ECO:0007669"/>
    <property type="project" value="UniProtKB-KW"/>
</dbReference>
<dbReference type="NCBIfam" id="TIGR02869">
    <property type="entry name" value="spore_SleB"/>
    <property type="match status" value="1"/>
</dbReference>
<dbReference type="OrthoDB" id="9785345at2"/>
<keyword evidence="12" id="KW-1185">Reference proteome</keyword>
<dbReference type="InterPro" id="IPR002477">
    <property type="entry name" value="Peptidoglycan-bd-like"/>
</dbReference>
<keyword evidence="7" id="KW-0961">Cell wall biogenesis/degradation</keyword>
<gene>
    <name evidence="11" type="primary">sleB</name>
    <name evidence="11" type="ORF">GND95_02860</name>
</gene>
<dbReference type="Proteomes" id="UP000483018">
    <property type="component" value="Unassembled WGS sequence"/>
</dbReference>
<dbReference type="SUPFAM" id="SSF47090">
    <property type="entry name" value="PGBD-like"/>
    <property type="match status" value="2"/>
</dbReference>
<evidence type="ECO:0000256" key="5">
    <source>
        <dbReference type="ARBA" id="ARBA00022801"/>
    </source>
</evidence>
<evidence type="ECO:0000256" key="4">
    <source>
        <dbReference type="ARBA" id="ARBA00022729"/>
    </source>
</evidence>
<dbReference type="InterPro" id="IPR014224">
    <property type="entry name" value="Spore_cortex_SleB"/>
</dbReference>
<evidence type="ECO:0000256" key="6">
    <source>
        <dbReference type="ARBA" id="ARBA00022969"/>
    </source>
</evidence>
<sequence length="286" mass="31024">MISTGTAFFTEHITPDAVEAATYTWGSEGSTVREIQTKLKQWGYYNGAVDGKYGYQTWLAVRKFQEKNGIKVDGIAGPATLRKIGISTGTTTTSGSVYSWGARGETVREIQRRLKNWGYYDGNIDGVYGYGTWSAVKKFQQKNGLKADGVAGNATLQALGIATGSTQSSDSRNVYLLAAAIYGESRGEPYTGQVAVGAVILNRVRHSSFPNTIAGVIYQPGAFDAVKDGQINLTPDETAYKAARDALNGWDPTGGCIYYWNPATATSKWIWSRPIITQIGKHVFAK</sequence>
<keyword evidence="4" id="KW-0732">Signal</keyword>
<organism evidence="11 12">
    <name type="scientific">Defluviitalea raffinosedens</name>
    <dbReference type="NCBI Taxonomy" id="1450156"/>
    <lineage>
        <taxon>Bacteria</taxon>
        <taxon>Bacillati</taxon>
        <taxon>Bacillota</taxon>
        <taxon>Clostridia</taxon>
        <taxon>Lachnospirales</taxon>
        <taxon>Defluviitaleaceae</taxon>
        <taxon>Defluviitalea</taxon>
    </lineage>
</organism>
<evidence type="ECO:0000256" key="7">
    <source>
        <dbReference type="ARBA" id="ARBA00023316"/>
    </source>
</evidence>
<proteinExistence type="inferred from homology"/>
<dbReference type="GO" id="GO:0016787">
    <property type="term" value="F:hydrolase activity"/>
    <property type="evidence" value="ECO:0007669"/>
    <property type="project" value="UniProtKB-KW"/>
</dbReference>
<dbReference type="PANTHER" id="PTHR41533">
    <property type="entry name" value="L,D-TRANSPEPTIDASE HI_1667-RELATED"/>
    <property type="match status" value="1"/>
</dbReference>
<dbReference type="GO" id="GO:0030435">
    <property type="term" value="P:sporulation resulting in formation of a cellular spore"/>
    <property type="evidence" value="ECO:0007669"/>
    <property type="project" value="UniProtKB-KW"/>
</dbReference>
<dbReference type="Pfam" id="PF01471">
    <property type="entry name" value="PG_binding_1"/>
    <property type="match status" value="2"/>
</dbReference>
<evidence type="ECO:0000256" key="8">
    <source>
        <dbReference type="NCBIfam" id="TIGR02869"/>
    </source>
</evidence>
<dbReference type="GO" id="GO:0009847">
    <property type="term" value="P:spore germination"/>
    <property type="evidence" value="ECO:0007669"/>
    <property type="project" value="UniProtKB-UniRule"/>
</dbReference>
<dbReference type="InterPro" id="IPR011105">
    <property type="entry name" value="Cell_wall_hydrolase_SleB"/>
</dbReference>
<dbReference type="Gene3D" id="6.20.240.60">
    <property type="match status" value="1"/>
</dbReference>
<evidence type="ECO:0000259" key="9">
    <source>
        <dbReference type="Pfam" id="PF01471"/>
    </source>
</evidence>
<evidence type="ECO:0000256" key="2">
    <source>
        <dbReference type="ARBA" id="ARBA00018364"/>
    </source>
</evidence>
<feature type="domain" description="Cell wall hydrolase SleB" evidence="10">
    <location>
        <begin position="187"/>
        <end position="285"/>
    </location>
</feature>
<dbReference type="InterPro" id="IPR036366">
    <property type="entry name" value="PGBDSf"/>
</dbReference>
<keyword evidence="3" id="KW-0309">Germination</keyword>
<keyword evidence="6" id="KW-0749">Sporulation</keyword>
<dbReference type="InterPro" id="IPR042047">
    <property type="entry name" value="SleB_dom1"/>
</dbReference>
<dbReference type="Pfam" id="PF07486">
    <property type="entry name" value="Hydrolase_2"/>
    <property type="match status" value="1"/>
</dbReference>
<keyword evidence="5" id="KW-0378">Hydrolase</keyword>
<dbReference type="PANTHER" id="PTHR41533:SF1">
    <property type="entry name" value="L,D-TRANSPEPTIDASE YCBB-RELATED"/>
    <property type="match status" value="1"/>
</dbReference>
<evidence type="ECO:0000259" key="10">
    <source>
        <dbReference type="Pfam" id="PF07486"/>
    </source>
</evidence>
<dbReference type="InterPro" id="IPR036365">
    <property type="entry name" value="PGBD-like_sf"/>
</dbReference>
<feature type="domain" description="Peptidoglycan binding-like" evidence="9">
    <location>
        <begin position="29"/>
        <end position="83"/>
    </location>
</feature>
<feature type="domain" description="Peptidoglycan binding-like" evidence="9">
    <location>
        <begin position="103"/>
        <end position="159"/>
    </location>
</feature>
<dbReference type="InterPro" id="IPR052905">
    <property type="entry name" value="LD-transpeptidase_YkuD-like"/>
</dbReference>
<evidence type="ECO:0000256" key="1">
    <source>
        <dbReference type="ARBA" id="ARBA00007010"/>
    </source>
</evidence>
<comment type="caution">
    <text evidence="11">The sequence shown here is derived from an EMBL/GenBank/DDBJ whole genome shotgun (WGS) entry which is preliminary data.</text>
</comment>
<dbReference type="Gene3D" id="1.10.10.2520">
    <property type="entry name" value="Cell wall hydrolase SleB, domain 1"/>
    <property type="match status" value="1"/>
</dbReference>
<comment type="similarity">
    <text evidence="1">Belongs to the SleB family.</text>
</comment>
<evidence type="ECO:0000256" key="3">
    <source>
        <dbReference type="ARBA" id="ARBA00022544"/>
    </source>
</evidence>
<name>A0A7C8LGA6_9FIRM</name>
<dbReference type="AlphaFoldDB" id="A0A7C8LGA6"/>
<protein>
    <recommendedName>
        <fullName evidence="2 8">Spore cortex-lytic enzyme</fullName>
    </recommendedName>
</protein>
<evidence type="ECO:0000313" key="11">
    <source>
        <dbReference type="EMBL" id="KAE9636352.1"/>
    </source>
</evidence>
<evidence type="ECO:0000313" key="12">
    <source>
        <dbReference type="Proteomes" id="UP000483018"/>
    </source>
</evidence>
<reference evidence="11 12" key="1">
    <citation type="submission" date="2019-12" db="EMBL/GenBank/DDBJ databases">
        <title>Defluviitalea raffinosedens, isolated from a biogas fermenter, genome sequencing and characterization.</title>
        <authorList>
            <person name="Rettenmaier R."/>
            <person name="Schneider M."/>
            <person name="Neuhaus K."/>
            <person name="Liebl W."/>
            <person name="Zverlov V."/>
        </authorList>
    </citation>
    <scope>NUCLEOTIDE SEQUENCE [LARGE SCALE GENOMIC DNA]</scope>
    <source>
        <strain evidence="11 12">249c-K6</strain>
    </source>
</reference>
<dbReference type="Gene3D" id="1.10.101.10">
    <property type="entry name" value="PGBD-like superfamily/PGBD"/>
    <property type="match status" value="2"/>
</dbReference>